<sequence length="366" mass="38619">MIIRMERLQTTRTKTAVAAAVASLPVIAASHVAVVSHAAALVVIKTFAITTNMTTNVACITIAACITCIISLMTAPAPSHAVADAHKHVATHKLAAAHKLAVAYKLATAHKLAAAVVRGAVVGSRGLLVMERSKELKGEEEEKAARRQLILPPGYLFPAFRRVESFSSLKRIFNGSDKGTSSSYSGTTGKKYGQPKTGHRISSKRTSRKLPVAGSLLRPESLPKAPQSNDVGKNKGKRCGCCICHGCQPCVGGCMPNCDCDCCRHECDEGLDSPILLVANVVGVLFRVPRKPLKRSPQRSHAALLVVAHVALFQVVTIVVIIFIITITTAALAVIAATAATAATVAHAVATVAIANDLKGRYHQHS</sequence>
<proteinExistence type="predicted"/>
<feature type="compositionally biased region" description="Low complexity" evidence="1">
    <location>
        <begin position="177"/>
        <end position="192"/>
    </location>
</feature>
<keyword evidence="4" id="KW-1185">Reference proteome</keyword>
<dbReference type="EMBL" id="LSMT01000129">
    <property type="protein sequence ID" value="PFX26333.1"/>
    <property type="molecule type" value="Genomic_DNA"/>
</dbReference>
<protein>
    <submittedName>
        <fullName evidence="3">Uncharacterized protein</fullName>
    </submittedName>
</protein>
<keyword evidence="2" id="KW-0812">Transmembrane</keyword>
<dbReference type="OrthoDB" id="5989906at2759"/>
<gene>
    <name evidence="3" type="ORF">AWC38_SpisGene9023</name>
</gene>
<feature type="transmembrane region" description="Helical" evidence="2">
    <location>
        <begin position="301"/>
        <end position="325"/>
    </location>
</feature>
<reference evidence="4" key="1">
    <citation type="journal article" date="2017" name="bioRxiv">
        <title>Comparative analysis of the genomes of Stylophora pistillata and Acropora digitifera provides evidence for extensive differences between species of corals.</title>
        <authorList>
            <person name="Voolstra C.R."/>
            <person name="Li Y."/>
            <person name="Liew Y.J."/>
            <person name="Baumgarten S."/>
            <person name="Zoccola D."/>
            <person name="Flot J.-F."/>
            <person name="Tambutte S."/>
            <person name="Allemand D."/>
            <person name="Aranda M."/>
        </authorList>
    </citation>
    <scope>NUCLEOTIDE SEQUENCE [LARGE SCALE GENOMIC DNA]</scope>
</reference>
<feature type="transmembrane region" description="Helical" evidence="2">
    <location>
        <begin position="331"/>
        <end position="355"/>
    </location>
</feature>
<evidence type="ECO:0000313" key="4">
    <source>
        <dbReference type="Proteomes" id="UP000225706"/>
    </source>
</evidence>
<comment type="caution">
    <text evidence="3">The sequence shown here is derived from an EMBL/GenBank/DDBJ whole genome shotgun (WGS) entry which is preliminary data.</text>
</comment>
<accession>A0A2B4SBC7</accession>
<evidence type="ECO:0000256" key="1">
    <source>
        <dbReference type="SAM" id="MobiDB-lite"/>
    </source>
</evidence>
<organism evidence="3 4">
    <name type="scientific">Stylophora pistillata</name>
    <name type="common">Smooth cauliflower coral</name>
    <dbReference type="NCBI Taxonomy" id="50429"/>
    <lineage>
        <taxon>Eukaryota</taxon>
        <taxon>Metazoa</taxon>
        <taxon>Cnidaria</taxon>
        <taxon>Anthozoa</taxon>
        <taxon>Hexacorallia</taxon>
        <taxon>Scleractinia</taxon>
        <taxon>Astrocoeniina</taxon>
        <taxon>Pocilloporidae</taxon>
        <taxon>Stylophora</taxon>
    </lineage>
</organism>
<keyword evidence="2" id="KW-1133">Transmembrane helix</keyword>
<name>A0A2B4SBC7_STYPI</name>
<keyword evidence="2" id="KW-0472">Membrane</keyword>
<dbReference type="AlphaFoldDB" id="A0A2B4SBC7"/>
<feature type="compositionally biased region" description="Basic residues" evidence="1">
    <location>
        <begin position="197"/>
        <end position="208"/>
    </location>
</feature>
<evidence type="ECO:0000313" key="3">
    <source>
        <dbReference type="EMBL" id="PFX26333.1"/>
    </source>
</evidence>
<dbReference type="Proteomes" id="UP000225706">
    <property type="component" value="Unassembled WGS sequence"/>
</dbReference>
<feature type="region of interest" description="Disordered" evidence="1">
    <location>
        <begin position="177"/>
        <end position="235"/>
    </location>
</feature>
<evidence type="ECO:0000256" key="2">
    <source>
        <dbReference type="SAM" id="Phobius"/>
    </source>
</evidence>